<dbReference type="InterPro" id="IPR028851">
    <property type="entry name" value="Pphln1"/>
</dbReference>
<evidence type="ECO:0000313" key="4">
    <source>
        <dbReference type="WBParaSite" id="PSU_v2.g12612.t1"/>
    </source>
</evidence>
<feature type="compositionally biased region" description="Basic and acidic residues" evidence="1">
    <location>
        <begin position="1"/>
        <end position="13"/>
    </location>
</feature>
<name>A0A914Y1E9_9BILA</name>
<feature type="compositionally biased region" description="Basic and acidic residues" evidence="1">
    <location>
        <begin position="21"/>
        <end position="40"/>
    </location>
</feature>
<feature type="compositionally biased region" description="Basic and acidic residues" evidence="1">
    <location>
        <begin position="136"/>
        <end position="156"/>
    </location>
</feature>
<dbReference type="InterPro" id="IPR012677">
    <property type="entry name" value="Nucleotide-bd_a/b_plait_sf"/>
</dbReference>
<sequence>MSYRNSRRERSRESSPVYNNYRERPRDDYRSSDSRHRNDYVDVPRSRHSIQINGLPPHIKSYEVEDFLGKKVGGPLKTIYFKPDVKNNEAVVAIRFDDLTKAKTCVETLHKTLMLGSKVFISYFQDFSRHTDFIEKKQQQKDVYRSPRGRSRDRSPIRSRSRPRFDHPEDNFYARTPPDYRANDRSKYFDDETEISTPQSSMPRRAALLPAPQSNPIESGVIPSIDIHSKFSSQRPPAPAPYPINGNLHSNNRLSIIPPPGFSSVLPISRDHLISSKFSASTFPDTVASTEPKMNDQTWRTPDPDTFSAARLNTVQTLKYQPQEKKNDIQGHFRLGSVSVEASKNEMRKAKFISLTPQARSKVEEKKQELLKAYQDDCGTYGFLCQSLINKNANLEESLRIALAEVLKDLEEGYKKTLDDFIELFLTD</sequence>
<accession>A0A914Y1E9</accession>
<dbReference type="GO" id="GO:0045892">
    <property type="term" value="P:negative regulation of DNA-templated transcription"/>
    <property type="evidence" value="ECO:0007669"/>
    <property type="project" value="InterPro"/>
</dbReference>
<reference evidence="4" key="1">
    <citation type="submission" date="2022-11" db="UniProtKB">
        <authorList>
            <consortium name="WormBaseParasite"/>
        </authorList>
    </citation>
    <scope>IDENTIFICATION</scope>
</reference>
<evidence type="ECO:0000259" key="2">
    <source>
        <dbReference type="Pfam" id="PF25234"/>
    </source>
</evidence>
<dbReference type="GO" id="GO:0005654">
    <property type="term" value="C:nucleoplasm"/>
    <property type="evidence" value="ECO:0007669"/>
    <property type="project" value="TreeGrafter"/>
</dbReference>
<evidence type="ECO:0000313" key="3">
    <source>
        <dbReference type="Proteomes" id="UP000887577"/>
    </source>
</evidence>
<dbReference type="SUPFAM" id="SSF54928">
    <property type="entry name" value="RNA-binding domain, RBD"/>
    <property type="match status" value="1"/>
</dbReference>
<dbReference type="Proteomes" id="UP000887577">
    <property type="component" value="Unplaced"/>
</dbReference>
<dbReference type="Gene3D" id="3.30.70.330">
    <property type="match status" value="1"/>
</dbReference>
<dbReference type="GO" id="GO:0003676">
    <property type="term" value="F:nucleic acid binding"/>
    <property type="evidence" value="ECO:0007669"/>
    <property type="project" value="InterPro"/>
</dbReference>
<dbReference type="Pfam" id="PF25234">
    <property type="entry name" value="Periphilin_C"/>
    <property type="match status" value="1"/>
</dbReference>
<feature type="region of interest" description="Disordered" evidence="1">
    <location>
        <begin position="136"/>
        <end position="185"/>
    </location>
</feature>
<protein>
    <submittedName>
        <fullName evidence="4">RRM domain-containing protein</fullName>
    </submittedName>
</protein>
<dbReference type="InterPro" id="IPR035979">
    <property type="entry name" value="RBD_domain_sf"/>
</dbReference>
<dbReference type="GO" id="GO:0097355">
    <property type="term" value="P:protein localization to heterochromatin"/>
    <property type="evidence" value="ECO:0007669"/>
    <property type="project" value="TreeGrafter"/>
</dbReference>
<dbReference type="PANTHER" id="PTHR15836:SF4">
    <property type="entry name" value="PERIPHILIN-1"/>
    <property type="match status" value="1"/>
</dbReference>
<proteinExistence type="predicted"/>
<feature type="compositionally biased region" description="Basic and acidic residues" evidence="1">
    <location>
        <begin position="163"/>
        <end position="172"/>
    </location>
</feature>
<dbReference type="WBParaSite" id="PSU_v2.g12612.t1">
    <property type="protein sequence ID" value="PSU_v2.g12612.t1"/>
    <property type="gene ID" value="PSU_v2.g12612"/>
</dbReference>
<feature type="region of interest" description="Disordered" evidence="1">
    <location>
        <begin position="1"/>
        <end position="40"/>
    </location>
</feature>
<feature type="domain" description="Periphilin-1 C-terminal" evidence="2">
    <location>
        <begin position="359"/>
        <end position="423"/>
    </location>
</feature>
<organism evidence="3 4">
    <name type="scientific">Panagrolaimus superbus</name>
    <dbReference type="NCBI Taxonomy" id="310955"/>
    <lineage>
        <taxon>Eukaryota</taxon>
        <taxon>Metazoa</taxon>
        <taxon>Ecdysozoa</taxon>
        <taxon>Nematoda</taxon>
        <taxon>Chromadorea</taxon>
        <taxon>Rhabditida</taxon>
        <taxon>Tylenchina</taxon>
        <taxon>Panagrolaimomorpha</taxon>
        <taxon>Panagrolaimoidea</taxon>
        <taxon>Panagrolaimidae</taxon>
        <taxon>Panagrolaimus</taxon>
    </lineage>
</organism>
<dbReference type="GO" id="GO:0045814">
    <property type="term" value="P:negative regulation of gene expression, epigenetic"/>
    <property type="evidence" value="ECO:0007669"/>
    <property type="project" value="TreeGrafter"/>
</dbReference>
<dbReference type="InterPro" id="IPR057603">
    <property type="entry name" value="Periphilin-1_C"/>
</dbReference>
<keyword evidence="3" id="KW-1185">Reference proteome</keyword>
<dbReference type="PANTHER" id="PTHR15836">
    <property type="entry name" value="PERIPHILIN 1"/>
    <property type="match status" value="1"/>
</dbReference>
<evidence type="ECO:0000256" key="1">
    <source>
        <dbReference type="SAM" id="MobiDB-lite"/>
    </source>
</evidence>
<dbReference type="AlphaFoldDB" id="A0A914Y1E9"/>